<comment type="caution">
    <text evidence="1">The sequence shown here is derived from an EMBL/GenBank/DDBJ whole genome shotgun (WGS) entry which is preliminary data.</text>
</comment>
<proteinExistence type="predicted"/>
<keyword evidence="2" id="KW-1185">Reference proteome</keyword>
<dbReference type="EMBL" id="CAJVQA010003333">
    <property type="protein sequence ID" value="CAG8572110.1"/>
    <property type="molecule type" value="Genomic_DNA"/>
</dbReference>
<gene>
    <name evidence="1" type="ORF">CPELLU_LOCUS5700</name>
</gene>
<dbReference type="AlphaFoldDB" id="A0A9N9G243"/>
<accession>A0A9N9G243</accession>
<dbReference type="Proteomes" id="UP000789759">
    <property type="component" value="Unassembled WGS sequence"/>
</dbReference>
<evidence type="ECO:0000313" key="1">
    <source>
        <dbReference type="EMBL" id="CAG8572110.1"/>
    </source>
</evidence>
<name>A0A9N9G243_9GLOM</name>
<sequence>MSPSDTITPMVDTGYPTQVTNCYLFNTQMYMYNTVESTIWKFIEIDNLEYLLKSTI</sequence>
<evidence type="ECO:0000313" key="2">
    <source>
        <dbReference type="Proteomes" id="UP000789759"/>
    </source>
</evidence>
<protein>
    <submittedName>
        <fullName evidence="1">2680_t:CDS:1</fullName>
    </submittedName>
</protein>
<organism evidence="1 2">
    <name type="scientific">Cetraspora pellucida</name>
    <dbReference type="NCBI Taxonomy" id="1433469"/>
    <lineage>
        <taxon>Eukaryota</taxon>
        <taxon>Fungi</taxon>
        <taxon>Fungi incertae sedis</taxon>
        <taxon>Mucoromycota</taxon>
        <taxon>Glomeromycotina</taxon>
        <taxon>Glomeromycetes</taxon>
        <taxon>Diversisporales</taxon>
        <taxon>Gigasporaceae</taxon>
        <taxon>Cetraspora</taxon>
    </lineage>
</organism>
<reference evidence="1" key="1">
    <citation type="submission" date="2021-06" db="EMBL/GenBank/DDBJ databases">
        <authorList>
            <person name="Kallberg Y."/>
            <person name="Tangrot J."/>
            <person name="Rosling A."/>
        </authorList>
    </citation>
    <scope>NUCLEOTIDE SEQUENCE</scope>
    <source>
        <strain evidence="1">FL966</strain>
    </source>
</reference>